<reference evidence="2" key="2">
    <citation type="submission" date="2020-09" db="EMBL/GenBank/DDBJ databases">
        <authorList>
            <person name="Sun Q."/>
            <person name="Kim S."/>
        </authorList>
    </citation>
    <scope>NUCLEOTIDE SEQUENCE</scope>
    <source>
        <strain evidence="2">KCTC 42249</strain>
    </source>
</reference>
<gene>
    <name evidence="2" type="ORF">GCM10016234_01350</name>
</gene>
<sequence>MKRVAPQTAKAMSDHWTARAHRFDGAASHLKHFDGWLNLFGQALGEEPRDVVDLGTGTGACALLCATLGHRVTAVDGASGMLDYARAQAKERGLDIRFIGKTMDEANLPSACADIVTIRNVLWTLEQPEEALRFAYRLLRPEGRILLSDGVWRSSPNTSAEEFGAELPFINGLTEDNARAMLERAGFSDGTAWQHLLPDDLYGTMYDPGSQEMIRFFVLTAERRA</sequence>
<evidence type="ECO:0000259" key="1">
    <source>
        <dbReference type="Pfam" id="PF08241"/>
    </source>
</evidence>
<dbReference type="Pfam" id="PF08241">
    <property type="entry name" value="Methyltransf_11"/>
    <property type="match status" value="1"/>
</dbReference>
<dbReference type="Proteomes" id="UP000630142">
    <property type="component" value="Unassembled WGS sequence"/>
</dbReference>
<dbReference type="Gene3D" id="3.40.50.150">
    <property type="entry name" value="Vaccinia Virus protein VP39"/>
    <property type="match status" value="1"/>
</dbReference>
<dbReference type="AlphaFoldDB" id="A0A8J3DKL9"/>
<dbReference type="SUPFAM" id="SSF53335">
    <property type="entry name" value="S-adenosyl-L-methionine-dependent methyltransferases"/>
    <property type="match status" value="1"/>
</dbReference>
<dbReference type="PANTHER" id="PTHR43861">
    <property type="entry name" value="TRANS-ACONITATE 2-METHYLTRANSFERASE-RELATED"/>
    <property type="match status" value="1"/>
</dbReference>
<accession>A0A8J3DKL9</accession>
<dbReference type="GO" id="GO:0008757">
    <property type="term" value="F:S-adenosylmethionine-dependent methyltransferase activity"/>
    <property type="evidence" value="ECO:0007669"/>
    <property type="project" value="InterPro"/>
</dbReference>
<evidence type="ECO:0000313" key="3">
    <source>
        <dbReference type="Proteomes" id="UP000630142"/>
    </source>
</evidence>
<comment type="caution">
    <text evidence="2">The sequence shown here is derived from an EMBL/GenBank/DDBJ whole genome shotgun (WGS) entry which is preliminary data.</text>
</comment>
<reference evidence="2" key="1">
    <citation type="journal article" date="2014" name="Int. J. Syst. Evol. Microbiol.">
        <title>Complete genome sequence of Corynebacterium casei LMG S-19264T (=DSM 44701T), isolated from a smear-ripened cheese.</title>
        <authorList>
            <consortium name="US DOE Joint Genome Institute (JGI-PGF)"/>
            <person name="Walter F."/>
            <person name="Albersmeier A."/>
            <person name="Kalinowski J."/>
            <person name="Ruckert C."/>
        </authorList>
    </citation>
    <scope>NUCLEOTIDE SEQUENCE</scope>
    <source>
        <strain evidence="2">KCTC 42249</strain>
    </source>
</reference>
<dbReference type="InterPro" id="IPR029063">
    <property type="entry name" value="SAM-dependent_MTases_sf"/>
</dbReference>
<dbReference type="CDD" id="cd02440">
    <property type="entry name" value="AdoMet_MTases"/>
    <property type="match status" value="1"/>
</dbReference>
<protein>
    <submittedName>
        <fullName evidence="2">Class I SAM-dependent methyltransferase</fullName>
    </submittedName>
</protein>
<dbReference type="EMBL" id="BMZQ01000001">
    <property type="protein sequence ID" value="GHD05399.1"/>
    <property type="molecule type" value="Genomic_DNA"/>
</dbReference>
<organism evidence="2 3">
    <name type="scientific">Tianweitania populi</name>
    <dbReference type="NCBI Taxonomy" id="1607949"/>
    <lineage>
        <taxon>Bacteria</taxon>
        <taxon>Pseudomonadati</taxon>
        <taxon>Pseudomonadota</taxon>
        <taxon>Alphaproteobacteria</taxon>
        <taxon>Hyphomicrobiales</taxon>
        <taxon>Phyllobacteriaceae</taxon>
        <taxon>Tianweitania</taxon>
    </lineage>
</organism>
<evidence type="ECO:0000313" key="2">
    <source>
        <dbReference type="EMBL" id="GHD05399.1"/>
    </source>
</evidence>
<keyword evidence="3" id="KW-1185">Reference proteome</keyword>
<keyword evidence="2" id="KW-0489">Methyltransferase</keyword>
<proteinExistence type="predicted"/>
<dbReference type="InterPro" id="IPR013216">
    <property type="entry name" value="Methyltransf_11"/>
</dbReference>
<dbReference type="RefSeq" id="WP_385964057.1">
    <property type="nucleotide sequence ID" value="NZ_JBHRUN010000002.1"/>
</dbReference>
<name>A0A8J3DKL9_9HYPH</name>
<feature type="domain" description="Methyltransferase type 11" evidence="1">
    <location>
        <begin position="52"/>
        <end position="146"/>
    </location>
</feature>
<keyword evidence="2" id="KW-0808">Transferase</keyword>
<dbReference type="GO" id="GO:0032259">
    <property type="term" value="P:methylation"/>
    <property type="evidence" value="ECO:0007669"/>
    <property type="project" value="UniProtKB-KW"/>
</dbReference>